<feature type="transmembrane region" description="Helical" evidence="9">
    <location>
        <begin position="116"/>
        <end position="143"/>
    </location>
</feature>
<feature type="transmembrane region" description="Helical" evidence="9">
    <location>
        <begin position="348"/>
        <end position="370"/>
    </location>
</feature>
<keyword evidence="12" id="KW-1185">Reference proteome</keyword>
<feature type="transmembrane region" description="Helical" evidence="9">
    <location>
        <begin position="203"/>
        <end position="223"/>
    </location>
</feature>
<gene>
    <name evidence="11" type="ORF">WMQ36_08665</name>
</gene>
<dbReference type="Pfam" id="PF03553">
    <property type="entry name" value="Na_H_antiporter"/>
    <property type="match status" value="1"/>
</dbReference>
<accession>A0ABV1D3S6</accession>
<proteinExistence type="inferred from homology"/>
<evidence type="ECO:0000256" key="1">
    <source>
        <dbReference type="ARBA" id="ARBA00004651"/>
    </source>
</evidence>
<evidence type="ECO:0000256" key="7">
    <source>
        <dbReference type="ARBA" id="ARBA00023136"/>
    </source>
</evidence>
<feature type="transmembrane region" description="Helical" evidence="9">
    <location>
        <begin position="12"/>
        <end position="33"/>
    </location>
</feature>
<keyword evidence="2" id="KW-0813">Transport</keyword>
<sequence>MFTKTNEDKIQFRGGMFGLVSPFIVLFIGIILLSVSGKAMPMAFWAPTLAAVLTALLMSKNATQCAETLIQGMSSEMVSIMLMAWFLAGIVAQLMKETGLIQGLIWLSINAGLKGRFFPLITFICGSLLSTATGTALGTVIALAPILYPVGVALGANPPVMAAAIVSAAYFGDNIAPVSDTTIASAYTQGIDVSDVVRSRLKYALTAAVIAMVLFVIFGGIGTSGEPDLSFIGDIAPKGLIMLLVPALLIVLMYRNVHLIVALMTAGSFGILLGLVTGLLPLSRLLVVDMNEFVVSGILVEGIQSLIDIAVFAMLLMGLINLLDKGGFFEWMINALSKYTKDDRSSELVIALIDIILCLLTVANSVVIVMEGPIAKKLLVETHNISPDRSANILDAVSCVSMCLIPYSFAPLLTFMFANGSGAPVNFSVNYMVLFSFHGWALGAVMLFSILTGWGRTHGPVKKKAAKGD</sequence>
<feature type="domain" description="Na+/H+ antiporter NhaC-like C-terminal" evidence="10">
    <location>
        <begin position="26"/>
        <end position="219"/>
    </location>
</feature>
<dbReference type="Proteomes" id="UP001454086">
    <property type="component" value="Unassembled WGS sequence"/>
</dbReference>
<evidence type="ECO:0000313" key="12">
    <source>
        <dbReference type="Proteomes" id="UP001454086"/>
    </source>
</evidence>
<name>A0ABV1D3S6_9FIRM</name>
<feature type="transmembrane region" description="Helical" evidence="9">
    <location>
        <begin position="78"/>
        <end position="96"/>
    </location>
</feature>
<comment type="caution">
    <text evidence="11">The sequence shown here is derived from an EMBL/GenBank/DDBJ whole genome shotgun (WGS) entry which is preliminary data.</text>
</comment>
<organism evidence="11 12">
    <name type="scientific">Enterocloster hominis</name>
    <name type="common">ex Hitch et al. 2024</name>
    <dbReference type="NCBI Taxonomy" id="1917870"/>
    <lineage>
        <taxon>Bacteria</taxon>
        <taxon>Bacillati</taxon>
        <taxon>Bacillota</taxon>
        <taxon>Clostridia</taxon>
        <taxon>Lachnospirales</taxon>
        <taxon>Lachnospiraceae</taxon>
        <taxon>Enterocloster</taxon>
    </lineage>
</organism>
<protein>
    <submittedName>
        <fullName evidence="11">Na+/H+ antiporter NhaC family protein</fullName>
    </submittedName>
</protein>
<dbReference type="RefSeq" id="WP_008720191.1">
    <property type="nucleotide sequence ID" value="NZ_JAJFDX010000003.1"/>
</dbReference>
<evidence type="ECO:0000256" key="3">
    <source>
        <dbReference type="ARBA" id="ARBA00022449"/>
    </source>
</evidence>
<evidence type="ECO:0000256" key="9">
    <source>
        <dbReference type="SAM" id="Phobius"/>
    </source>
</evidence>
<dbReference type="PANTHER" id="PTHR33451:SF5">
    <property type="entry name" value="NA+_H+ ANTIPORTER"/>
    <property type="match status" value="1"/>
</dbReference>
<dbReference type="InterPro" id="IPR018461">
    <property type="entry name" value="Na/H_Antiport_NhaC-like_C"/>
</dbReference>
<feature type="transmembrane region" description="Helical" evidence="9">
    <location>
        <begin position="39"/>
        <end position="58"/>
    </location>
</feature>
<comment type="similarity">
    <text evidence="8">Belongs to the NhaC Na(+)/H(+) (TC 2.A.35) antiporter family.</text>
</comment>
<evidence type="ECO:0000259" key="10">
    <source>
        <dbReference type="Pfam" id="PF03553"/>
    </source>
</evidence>
<feature type="transmembrane region" description="Helical" evidence="9">
    <location>
        <begin position="294"/>
        <end position="320"/>
    </location>
</feature>
<keyword evidence="5 9" id="KW-0812">Transmembrane</keyword>
<dbReference type="EMBL" id="JBBMFM010000023">
    <property type="protein sequence ID" value="MEQ2425042.1"/>
    <property type="molecule type" value="Genomic_DNA"/>
</dbReference>
<keyword evidence="6 9" id="KW-1133">Transmembrane helix</keyword>
<keyword evidence="3" id="KW-0050">Antiport</keyword>
<feature type="transmembrane region" description="Helical" evidence="9">
    <location>
        <begin position="150"/>
        <end position="171"/>
    </location>
</feature>
<feature type="transmembrane region" description="Helical" evidence="9">
    <location>
        <begin position="260"/>
        <end position="282"/>
    </location>
</feature>
<keyword evidence="7 9" id="KW-0472">Membrane</keyword>
<dbReference type="InterPro" id="IPR052180">
    <property type="entry name" value="NhaC_Na-H+_Antiporter"/>
</dbReference>
<evidence type="ECO:0000256" key="4">
    <source>
        <dbReference type="ARBA" id="ARBA00022475"/>
    </source>
</evidence>
<evidence type="ECO:0000256" key="6">
    <source>
        <dbReference type="ARBA" id="ARBA00022989"/>
    </source>
</evidence>
<evidence type="ECO:0000256" key="8">
    <source>
        <dbReference type="ARBA" id="ARBA00038435"/>
    </source>
</evidence>
<evidence type="ECO:0000256" key="2">
    <source>
        <dbReference type="ARBA" id="ARBA00022448"/>
    </source>
</evidence>
<keyword evidence="4" id="KW-1003">Cell membrane</keyword>
<feature type="transmembrane region" description="Helical" evidence="9">
    <location>
        <begin position="235"/>
        <end position="254"/>
    </location>
</feature>
<reference evidence="11 12" key="1">
    <citation type="submission" date="2024-03" db="EMBL/GenBank/DDBJ databases">
        <title>Human intestinal bacterial collection.</title>
        <authorList>
            <person name="Pauvert C."/>
            <person name="Hitch T.C.A."/>
            <person name="Clavel T."/>
        </authorList>
    </citation>
    <scope>NUCLEOTIDE SEQUENCE [LARGE SCALE GENOMIC DNA]</scope>
    <source>
        <strain evidence="11 12">CLA-SR-H021</strain>
    </source>
</reference>
<feature type="transmembrane region" description="Helical" evidence="9">
    <location>
        <begin position="429"/>
        <end position="454"/>
    </location>
</feature>
<comment type="subcellular location">
    <subcellularLocation>
        <location evidence="1">Cell membrane</location>
        <topology evidence="1">Multi-pass membrane protein</topology>
    </subcellularLocation>
</comment>
<evidence type="ECO:0000256" key="5">
    <source>
        <dbReference type="ARBA" id="ARBA00022692"/>
    </source>
</evidence>
<dbReference type="PANTHER" id="PTHR33451">
    <property type="entry name" value="MALATE-2H(+)/NA(+)-LACTATE ANTIPORTER"/>
    <property type="match status" value="1"/>
</dbReference>
<evidence type="ECO:0000313" key="11">
    <source>
        <dbReference type="EMBL" id="MEQ2425042.1"/>
    </source>
</evidence>